<dbReference type="SUPFAM" id="SSF51366">
    <property type="entry name" value="Ribulose-phoshate binding barrel"/>
    <property type="match status" value="1"/>
</dbReference>
<proteinExistence type="predicted"/>
<evidence type="ECO:0000313" key="2">
    <source>
        <dbReference type="Proteomes" id="UP001275867"/>
    </source>
</evidence>
<dbReference type="Proteomes" id="UP001275867">
    <property type="component" value="Unassembled WGS sequence"/>
</dbReference>
<sequence length="53" mass="5840">MNYRIAVDGGIKSSNIQTFMCANCDDFVSGSCIVKLKTARENLKKLLRVTDNG</sequence>
<dbReference type="InterPro" id="IPR013785">
    <property type="entry name" value="Aldolase_TIM"/>
</dbReference>
<evidence type="ECO:0000313" key="1">
    <source>
        <dbReference type="EMBL" id="MDV7693299.1"/>
    </source>
</evidence>
<dbReference type="EMBL" id="WERX01000001">
    <property type="protein sequence ID" value="MDV7693299.1"/>
    <property type="molecule type" value="Genomic_DNA"/>
</dbReference>
<comment type="caution">
    <text evidence="1">The sequence shown here is derived from an EMBL/GenBank/DDBJ whole genome shotgun (WGS) entry which is preliminary data.</text>
</comment>
<dbReference type="AlphaFoldDB" id="A0AAP5T914"/>
<reference evidence="1" key="1">
    <citation type="submission" date="2019-10" db="EMBL/GenBank/DDBJ databases">
        <title>Malate fermentation in French cider.</title>
        <authorList>
            <person name="Cousin F.J."/>
            <person name="Medina Fernandez S."/>
            <person name="Misery B."/>
            <person name="Laplace J.-M."/>
            <person name="Cretenet M."/>
        </authorList>
    </citation>
    <scope>NUCLEOTIDE SEQUENCE</scope>
    <source>
        <strain evidence="1">UCMA15901</strain>
    </source>
</reference>
<name>A0AAP5T914_9LACO</name>
<dbReference type="InterPro" id="IPR011060">
    <property type="entry name" value="RibuloseP-bd_barrel"/>
</dbReference>
<dbReference type="Gene3D" id="3.20.20.70">
    <property type="entry name" value="Aldolase class I"/>
    <property type="match status" value="1"/>
</dbReference>
<dbReference type="RefSeq" id="WP_147206654.1">
    <property type="nucleotide sequence ID" value="NZ_CP168675.1"/>
</dbReference>
<gene>
    <name evidence="1" type="ORF">GA842_00100</name>
</gene>
<protein>
    <submittedName>
        <fullName evidence="1">Uncharacterized protein</fullName>
    </submittedName>
</protein>
<accession>A0AAP5T914</accession>
<organism evidence="1 2">
    <name type="scientific">Pediococcus parvulus</name>
    <dbReference type="NCBI Taxonomy" id="54062"/>
    <lineage>
        <taxon>Bacteria</taxon>
        <taxon>Bacillati</taxon>
        <taxon>Bacillota</taxon>
        <taxon>Bacilli</taxon>
        <taxon>Lactobacillales</taxon>
        <taxon>Lactobacillaceae</taxon>
        <taxon>Pediococcus</taxon>
    </lineage>
</organism>